<dbReference type="RefSeq" id="WP_055671691.1">
    <property type="nucleotide sequence ID" value="NZ_CXWD01000007.1"/>
</dbReference>
<dbReference type="Proteomes" id="UP000053235">
    <property type="component" value="Unassembled WGS sequence"/>
</dbReference>
<dbReference type="EMBL" id="CXWD01000007">
    <property type="protein sequence ID" value="CTQ69114.1"/>
    <property type="molecule type" value="Genomic_DNA"/>
</dbReference>
<evidence type="ECO:0000313" key="1">
    <source>
        <dbReference type="EMBL" id="CTQ69114.1"/>
    </source>
</evidence>
<keyword evidence="2" id="KW-1185">Reference proteome</keyword>
<evidence type="ECO:0000313" key="2">
    <source>
        <dbReference type="Proteomes" id="UP000053235"/>
    </source>
</evidence>
<accession>A0A0M7A658</accession>
<proteinExistence type="predicted"/>
<name>A0A0M7A658_9HYPH</name>
<dbReference type="AlphaFoldDB" id="A0A0M7A658"/>
<dbReference type="InterPro" id="IPR007362">
    <property type="entry name" value="DUF429"/>
</dbReference>
<sequence>MPESAGTWVAGVDGCRAGWIAVLRNLSDRKNLKLQLFEHFADLLSFLPELKIIAVDMPIGLPNLLGPDGRGAEKAARKHLGIRQSSVFSVPSRAAVYEEDYRASCETSLKTSSPPRKVSKQCFYLFPKIREIDGLMTPELESRIYEVHPELAFWRLNGEAEMNMPKKVKSRANPSGLDLRRDLLVSKGLPKPFLDQKPPRGCGRDDLLDAAANSLIAERIFNRQAEPFPENYQRDGKGLRMAIWA</sequence>
<reference evidence="2" key="1">
    <citation type="submission" date="2015-07" db="EMBL/GenBank/DDBJ databases">
        <authorList>
            <person name="Rodrigo-Torres Lidia"/>
            <person name="Arahal R.David."/>
        </authorList>
    </citation>
    <scope>NUCLEOTIDE SEQUENCE [LARGE SCALE GENOMIC DNA]</scope>
    <source>
        <strain evidence="2">CECT 5112</strain>
    </source>
</reference>
<organism evidence="1 2">
    <name type="scientific">Roseibium alexandrii</name>
    <dbReference type="NCBI Taxonomy" id="388408"/>
    <lineage>
        <taxon>Bacteria</taxon>
        <taxon>Pseudomonadati</taxon>
        <taxon>Pseudomonadota</taxon>
        <taxon>Alphaproteobacteria</taxon>
        <taxon>Hyphomicrobiales</taxon>
        <taxon>Stappiaceae</taxon>
        <taxon>Roseibium</taxon>
    </lineage>
</organism>
<gene>
    <name evidence="1" type="ORF">LAX5112_01988</name>
</gene>
<evidence type="ECO:0008006" key="3">
    <source>
        <dbReference type="Google" id="ProtNLM"/>
    </source>
</evidence>
<dbReference type="OrthoDB" id="9811476at2"/>
<protein>
    <recommendedName>
        <fullName evidence="3">DUF429 domain-containing protein</fullName>
    </recommendedName>
</protein>
<dbReference type="Pfam" id="PF04250">
    <property type="entry name" value="DUF429"/>
    <property type="match status" value="1"/>
</dbReference>
<dbReference type="STRING" id="388408.LAX5112_01988"/>